<dbReference type="EMBL" id="CP010978">
    <property type="protein sequence ID" value="AJQ27518.1"/>
    <property type="molecule type" value="Genomic_DNA"/>
</dbReference>
<organism evidence="1 2">
    <name type="scientific">Pelosinus fermentans JBW45</name>
    <dbReference type="NCBI Taxonomy" id="1192197"/>
    <lineage>
        <taxon>Bacteria</taxon>
        <taxon>Bacillati</taxon>
        <taxon>Bacillota</taxon>
        <taxon>Negativicutes</taxon>
        <taxon>Selenomonadales</taxon>
        <taxon>Sporomusaceae</taxon>
        <taxon>Pelosinus</taxon>
    </lineage>
</organism>
<reference evidence="2" key="2">
    <citation type="submission" date="2015-02" db="EMBL/GenBank/DDBJ databases">
        <title>Complete Genome Sequence of Pelosinus fermentans JBW45.</title>
        <authorList>
            <person name="De Leon K.B."/>
            <person name="Utturkar S.M."/>
            <person name="Camilleri L.B."/>
            <person name="Arkin A.P."/>
            <person name="Fields M.W."/>
            <person name="Brown S.D."/>
            <person name="Wall J.D."/>
        </authorList>
    </citation>
    <scope>NUCLEOTIDE SEQUENCE [LARGE SCALE GENOMIC DNA]</scope>
    <source>
        <strain evidence="2">JBW45</strain>
    </source>
</reference>
<evidence type="ECO:0000313" key="1">
    <source>
        <dbReference type="EMBL" id="AJQ27518.1"/>
    </source>
</evidence>
<protein>
    <submittedName>
        <fullName evidence="1">Uncharacterized protein</fullName>
    </submittedName>
</protein>
<sequence length="73" mass="8509">MTLSNDLIQQIKKAKDQLDCLEFENVDFIIQNGEVTRVDIGRVFVWRKKNNWLTDERKTTLPGIARSVGILYL</sequence>
<gene>
    <name evidence="1" type="ORF">JBW_02168</name>
</gene>
<dbReference type="AlphaFoldDB" id="I8U2F9"/>
<evidence type="ECO:0000313" key="2">
    <source>
        <dbReference type="Proteomes" id="UP000005361"/>
    </source>
</evidence>
<name>I8U2F9_9FIRM</name>
<dbReference type="Proteomes" id="UP000005361">
    <property type="component" value="Chromosome"/>
</dbReference>
<dbReference type="HOGENOM" id="CLU_2701497_0_0_9"/>
<reference evidence="1 2" key="1">
    <citation type="journal article" date="2015" name="Genome Announc.">
        <title>Complete Genome Sequence of Pelosinus fermentans JBW45, a Member of a Remarkably Competitive Group of Negativicutes in the Firmicutes Phylum.</title>
        <authorList>
            <person name="De Leon K.B."/>
            <person name="Utturkar S.M."/>
            <person name="Camilleri L.B."/>
            <person name="Elias D.A."/>
            <person name="Arkin A.P."/>
            <person name="Fields M.W."/>
            <person name="Brown S.D."/>
            <person name="Wall J.D."/>
        </authorList>
    </citation>
    <scope>NUCLEOTIDE SEQUENCE [LARGE SCALE GENOMIC DNA]</scope>
    <source>
        <strain evidence="1 2">JBW45</strain>
    </source>
</reference>
<accession>I8U2F9</accession>
<dbReference type="KEGG" id="pft:JBW_02168"/>
<proteinExistence type="predicted"/>